<feature type="chain" id="PRO_5015929116" evidence="1">
    <location>
        <begin position="22"/>
        <end position="309"/>
    </location>
</feature>
<evidence type="ECO:0000313" key="2">
    <source>
        <dbReference type="EMBL" id="PWB03615.1"/>
    </source>
</evidence>
<dbReference type="RefSeq" id="WP_107031397.1">
    <property type="nucleotide sequence ID" value="NZ_CAOLYA010000001.1"/>
</dbReference>
<evidence type="ECO:0000313" key="3">
    <source>
        <dbReference type="Proteomes" id="UP000244905"/>
    </source>
</evidence>
<protein>
    <submittedName>
        <fullName evidence="2">DUF4465 domain-containing protein</fullName>
    </submittedName>
</protein>
<name>A0A2V1ISI9_9BACT</name>
<sequence>MYNNFKICAFALCAISLPLLSSCSDDDNDGPKGMAKVGEITFENTDVILAGPDSYGANLYSDYTGDDRFTSGSIAFNKGANAITFGLNTQGDFYPGIATLYNGGMFLSQFNLRSNPADKTGDWWYSFNNQCSVYNVESVDGANRGAGDDNSNTFAVINGSCDASSISSVYGSGKEVSLGGFHFDNNAEFTIGEIEICNTSYVYGVIQNGNGFAQPLKANNGWFKVLAYGYDATGHMTAGSPVELYLCDYRAGSKTKNLDNDWEDWNLKALGNVNRVVFNFEGSDAGEYGLNTPGYLALDNIEIYTSVNK</sequence>
<keyword evidence="3" id="KW-1185">Reference proteome</keyword>
<reference evidence="3" key="1">
    <citation type="submission" date="2018-02" db="EMBL/GenBank/DDBJ databases">
        <authorList>
            <person name="Clavel T."/>
            <person name="Strowig T."/>
        </authorList>
    </citation>
    <scope>NUCLEOTIDE SEQUENCE [LARGE SCALE GENOMIC DNA]</scope>
    <source>
        <strain evidence="3">DSM 103720</strain>
    </source>
</reference>
<dbReference type="PROSITE" id="PS51257">
    <property type="entry name" value="PROKAR_LIPOPROTEIN"/>
    <property type="match status" value="1"/>
</dbReference>
<dbReference type="EMBL" id="PUEC01000004">
    <property type="protein sequence ID" value="PWB03615.1"/>
    <property type="molecule type" value="Genomic_DNA"/>
</dbReference>
<organism evidence="2 3">
    <name type="scientific">Duncaniella muris</name>
    <dbReference type="NCBI Taxonomy" id="2094150"/>
    <lineage>
        <taxon>Bacteria</taxon>
        <taxon>Pseudomonadati</taxon>
        <taxon>Bacteroidota</taxon>
        <taxon>Bacteroidia</taxon>
        <taxon>Bacteroidales</taxon>
        <taxon>Muribaculaceae</taxon>
        <taxon>Duncaniella</taxon>
    </lineage>
</organism>
<feature type="signal peptide" evidence="1">
    <location>
        <begin position="1"/>
        <end position="21"/>
    </location>
</feature>
<comment type="caution">
    <text evidence="2">The sequence shown here is derived from an EMBL/GenBank/DDBJ whole genome shotgun (WGS) entry which is preliminary data.</text>
</comment>
<accession>A0A2V1ISI9</accession>
<evidence type="ECO:0000256" key="1">
    <source>
        <dbReference type="SAM" id="SignalP"/>
    </source>
</evidence>
<keyword evidence="1" id="KW-0732">Signal</keyword>
<dbReference type="Proteomes" id="UP000244905">
    <property type="component" value="Unassembled WGS sequence"/>
</dbReference>
<proteinExistence type="predicted"/>
<gene>
    <name evidence="2" type="ORF">C5O23_02585</name>
</gene>
<dbReference type="AlphaFoldDB" id="A0A2V1ISI9"/>
<dbReference type="GeneID" id="82525235"/>
<dbReference type="Pfam" id="PF14717">
    <property type="entry name" value="DUF4465"/>
    <property type="match status" value="1"/>
</dbReference>
<dbReference type="Gene3D" id="2.60.120.1350">
    <property type="entry name" value="Protein of unknown function DUF4465"/>
    <property type="match status" value="1"/>
</dbReference>
<dbReference type="InterPro" id="IPR027828">
    <property type="entry name" value="DUF4465"/>
</dbReference>